<dbReference type="AlphaFoldDB" id="A0A939PDA2"/>
<name>A0A939PDA2_9ACTN</name>
<accession>A0A939PDA2</accession>
<dbReference type="RefSeq" id="WP_208258367.1">
    <property type="nucleotide sequence ID" value="NZ_JAGEOJ010000010.1"/>
</dbReference>
<comment type="caution">
    <text evidence="1">The sequence shown here is derived from an EMBL/GenBank/DDBJ whole genome shotgun (WGS) entry which is preliminary data.</text>
</comment>
<keyword evidence="2" id="KW-1185">Reference proteome</keyword>
<gene>
    <name evidence="1" type="ORF">J4573_25615</name>
</gene>
<dbReference type="EMBL" id="JAGEOJ010000010">
    <property type="protein sequence ID" value="MBO2450506.1"/>
    <property type="molecule type" value="Genomic_DNA"/>
</dbReference>
<evidence type="ECO:0000313" key="1">
    <source>
        <dbReference type="EMBL" id="MBO2450506.1"/>
    </source>
</evidence>
<evidence type="ECO:0000313" key="2">
    <source>
        <dbReference type="Proteomes" id="UP000669179"/>
    </source>
</evidence>
<dbReference type="Proteomes" id="UP000669179">
    <property type="component" value="Unassembled WGS sequence"/>
</dbReference>
<sequence>MAVGFGKLEFQLMLMWRMYDFVPAHVETALGELEVTRQQMRAAHNRWVQMAYSRTAPSGFAKYRWALGPPNASTKRMFGDLPCKASLWELPYWPDLRFEVLTAPDGSMWNQWLVRAPGAPAPAIKGLNDLTTWSCVVSDVGEAFPGSKHVEGDAPSRWGVAFTREGTDYMATFVHGLFQTVQKDIPR</sequence>
<organism evidence="1 2">
    <name type="scientific">Actinomadura barringtoniae</name>
    <dbReference type="NCBI Taxonomy" id="1427535"/>
    <lineage>
        <taxon>Bacteria</taxon>
        <taxon>Bacillati</taxon>
        <taxon>Actinomycetota</taxon>
        <taxon>Actinomycetes</taxon>
        <taxon>Streptosporangiales</taxon>
        <taxon>Thermomonosporaceae</taxon>
        <taxon>Actinomadura</taxon>
    </lineage>
</organism>
<proteinExistence type="predicted"/>
<protein>
    <submittedName>
        <fullName evidence="1">Uncharacterized protein</fullName>
    </submittedName>
</protein>
<reference evidence="1" key="1">
    <citation type="submission" date="2021-03" db="EMBL/GenBank/DDBJ databases">
        <authorList>
            <person name="Kanchanasin P."/>
            <person name="Saeng-In P."/>
            <person name="Phongsopitanun W."/>
            <person name="Yuki M."/>
            <person name="Kudo T."/>
            <person name="Ohkuma M."/>
            <person name="Tanasupawat S."/>
        </authorList>
    </citation>
    <scope>NUCLEOTIDE SEQUENCE</scope>
    <source>
        <strain evidence="1">GKU 128</strain>
    </source>
</reference>